<dbReference type="GO" id="GO:0016020">
    <property type="term" value="C:membrane"/>
    <property type="evidence" value="ECO:0007669"/>
    <property type="project" value="UniProtKB-SubCell"/>
</dbReference>
<evidence type="ECO:0000313" key="6">
    <source>
        <dbReference type="EMBL" id="HJA09182.1"/>
    </source>
</evidence>
<sequence>MRSVPIHQSLHRHDLVLGGERDLVLYAGLLAVILFVTGMSLVATGLALAVWLSCLAALRRMAKADPMMSRIWVRHIRQQNYYPAHSSPWVRDKAKKK</sequence>
<dbReference type="AlphaFoldDB" id="A0A9D2KMR9"/>
<accession>A0A9D2KMR9</accession>
<dbReference type="InterPro" id="IPR007792">
    <property type="entry name" value="T4SS_VirB3/TrbD/AvhB"/>
</dbReference>
<dbReference type="NCBIfam" id="NF010395">
    <property type="entry name" value="PRK13823.1"/>
    <property type="match status" value="1"/>
</dbReference>
<dbReference type="EMBL" id="DXAN01000026">
    <property type="protein sequence ID" value="HJA09182.1"/>
    <property type="molecule type" value="Genomic_DNA"/>
</dbReference>
<reference evidence="6" key="1">
    <citation type="journal article" date="2021" name="PeerJ">
        <title>Extensive microbial diversity within the chicken gut microbiome revealed by metagenomics and culture.</title>
        <authorList>
            <person name="Gilroy R."/>
            <person name="Ravi A."/>
            <person name="Getino M."/>
            <person name="Pursley I."/>
            <person name="Horton D.L."/>
            <person name="Alikhan N.F."/>
            <person name="Baker D."/>
            <person name="Gharbi K."/>
            <person name="Hall N."/>
            <person name="Watson M."/>
            <person name="Adriaenssens E.M."/>
            <person name="Foster-Nyarko E."/>
            <person name="Jarju S."/>
            <person name="Secka A."/>
            <person name="Antonio M."/>
            <person name="Oren A."/>
            <person name="Chaudhuri R.R."/>
            <person name="La Ragione R."/>
            <person name="Hildebrand F."/>
            <person name="Pallen M.J."/>
        </authorList>
    </citation>
    <scope>NUCLEOTIDE SEQUENCE</scope>
    <source>
        <strain evidence="6">CHK186-16707</strain>
    </source>
</reference>
<evidence type="ECO:0000256" key="5">
    <source>
        <dbReference type="SAM" id="Phobius"/>
    </source>
</evidence>
<evidence type="ECO:0000313" key="7">
    <source>
        <dbReference type="Proteomes" id="UP000824225"/>
    </source>
</evidence>
<keyword evidence="3 5" id="KW-1133">Transmembrane helix</keyword>
<proteinExistence type="predicted"/>
<dbReference type="Pfam" id="PF05101">
    <property type="entry name" value="VirB3"/>
    <property type="match status" value="1"/>
</dbReference>
<protein>
    <submittedName>
        <fullName evidence="6">VirB3 family type IV secretion system protein</fullName>
    </submittedName>
</protein>
<evidence type="ECO:0000256" key="3">
    <source>
        <dbReference type="ARBA" id="ARBA00022989"/>
    </source>
</evidence>
<feature type="transmembrane region" description="Helical" evidence="5">
    <location>
        <begin position="25"/>
        <end position="58"/>
    </location>
</feature>
<dbReference type="InterPro" id="IPR016704">
    <property type="entry name" value="Conjugal_tfr_TrbD"/>
</dbReference>
<reference evidence="6" key="2">
    <citation type="submission" date="2021-04" db="EMBL/GenBank/DDBJ databases">
        <authorList>
            <person name="Gilroy R."/>
        </authorList>
    </citation>
    <scope>NUCLEOTIDE SEQUENCE</scope>
    <source>
        <strain evidence="6">CHK186-16707</strain>
    </source>
</reference>
<comment type="subcellular location">
    <subcellularLocation>
        <location evidence="1">Membrane</location>
    </subcellularLocation>
</comment>
<name>A0A9D2KMR9_9BACT</name>
<dbReference type="PIRSF" id="PIRSF017854">
    <property type="entry name" value="T4SS_TrbD"/>
    <property type="match status" value="1"/>
</dbReference>
<evidence type="ECO:0000256" key="1">
    <source>
        <dbReference type="ARBA" id="ARBA00004370"/>
    </source>
</evidence>
<dbReference type="Proteomes" id="UP000824225">
    <property type="component" value="Unassembled WGS sequence"/>
</dbReference>
<keyword evidence="4 5" id="KW-0472">Membrane</keyword>
<gene>
    <name evidence="6" type="ORF">H9962_08355</name>
</gene>
<evidence type="ECO:0000256" key="4">
    <source>
        <dbReference type="ARBA" id="ARBA00023136"/>
    </source>
</evidence>
<keyword evidence="2 5" id="KW-0812">Transmembrane</keyword>
<evidence type="ECO:0000256" key="2">
    <source>
        <dbReference type="ARBA" id="ARBA00022692"/>
    </source>
</evidence>
<organism evidence="6 7">
    <name type="scientific">Candidatus Mailhella merdigallinarum</name>
    <dbReference type="NCBI Taxonomy" id="2838658"/>
    <lineage>
        <taxon>Bacteria</taxon>
        <taxon>Pseudomonadati</taxon>
        <taxon>Thermodesulfobacteriota</taxon>
        <taxon>Desulfovibrionia</taxon>
        <taxon>Desulfovibrionales</taxon>
        <taxon>Desulfovibrionaceae</taxon>
        <taxon>Mailhella</taxon>
    </lineage>
</organism>
<comment type="caution">
    <text evidence="6">The sequence shown here is derived from an EMBL/GenBank/DDBJ whole genome shotgun (WGS) entry which is preliminary data.</text>
</comment>